<dbReference type="AlphaFoldDB" id="A0A6J6J6A0"/>
<name>A0A6J6J6A0_9ZZZZ</name>
<evidence type="ECO:0000313" key="1">
    <source>
        <dbReference type="EMBL" id="CAB4632386.1"/>
    </source>
</evidence>
<protein>
    <submittedName>
        <fullName evidence="1">Unannotated protein</fullName>
    </submittedName>
</protein>
<dbReference type="EMBL" id="CAEZVB010000124">
    <property type="protein sequence ID" value="CAB4632386.1"/>
    <property type="molecule type" value="Genomic_DNA"/>
</dbReference>
<organism evidence="1">
    <name type="scientific">freshwater metagenome</name>
    <dbReference type="NCBI Taxonomy" id="449393"/>
    <lineage>
        <taxon>unclassified sequences</taxon>
        <taxon>metagenomes</taxon>
        <taxon>ecological metagenomes</taxon>
    </lineage>
</organism>
<proteinExistence type="predicted"/>
<accession>A0A6J6J6A0</accession>
<reference evidence="1" key="1">
    <citation type="submission" date="2020-05" db="EMBL/GenBank/DDBJ databases">
        <authorList>
            <person name="Chiriac C."/>
            <person name="Salcher M."/>
            <person name="Ghai R."/>
            <person name="Kavagutti S V."/>
        </authorList>
    </citation>
    <scope>NUCLEOTIDE SEQUENCE</scope>
</reference>
<gene>
    <name evidence="1" type="ORF">UFOPK1908_01546</name>
</gene>
<sequence>MVKGAGIGTEEGLALEQAARTSAATAIEAANRERMYER</sequence>